<evidence type="ECO:0000313" key="4">
    <source>
        <dbReference type="Proteomes" id="UP001497392"/>
    </source>
</evidence>
<feature type="repeat" description="WD" evidence="1">
    <location>
        <begin position="33"/>
        <end position="66"/>
    </location>
</feature>
<protein>
    <submittedName>
        <fullName evidence="3">G10637 protein</fullName>
    </submittedName>
</protein>
<dbReference type="InterPro" id="IPR051150">
    <property type="entry name" value="SWT21/TCAB1_mRNA_Telomere"/>
</dbReference>
<sequence length="496" mass="53943">MSITVHELQLDQQPQPVLCCAHEFKDAGGNLRQCPHSNFLKGVQWSPDGACLLTTSDDNLLRVYDLPAEVVEEPAKPGSAAATSADTLQSVLQVDEGETVYDYAWYPGMLVSEPASCVFACTARGHPIHLWDALSGELRASYRVYNAADEVTAACSIAFDRQGQRLFAGLNNRLCIFDVARPGRYCKNIVPHSRASPGLQGIISCMACNPDRSAMLAAGSYLGDTGIFEENSGDLLYVLQGQRGGITQVEFSKDGNYLYTGARRDTDIFCWDIRYTSDVVNRLQRDSADTNQRIQFDIEPLGRHLATGGSKGRVQIFDLQDGQEVGSYAAAADTVNGFQFHPFLPLAATASGHRRLPAALASDSDSEEEDSDSSPRDHSQRSQRTRSMRTADAAAQHCLENALVVWQFQSIVRELMDAEAAELEAEHAKEPTEQEHHVQSDIAGASGSESVEADTEARRTADEVTLAAVHDHEAGLEGAAQPPEQNASDSLEEVPL</sequence>
<organism evidence="3 4">
    <name type="scientific">Coccomyxa viridis</name>
    <dbReference type="NCBI Taxonomy" id="1274662"/>
    <lineage>
        <taxon>Eukaryota</taxon>
        <taxon>Viridiplantae</taxon>
        <taxon>Chlorophyta</taxon>
        <taxon>core chlorophytes</taxon>
        <taxon>Trebouxiophyceae</taxon>
        <taxon>Trebouxiophyceae incertae sedis</taxon>
        <taxon>Coccomyxaceae</taxon>
        <taxon>Coccomyxa</taxon>
    </lineage>
</organism>
<dbReference type="SMART" id="SM00320">
    <property type="entry name" value="WD40"/>
    <property type="match status" value="5"/>
</dbReference>
<dbReference type="PANTHER" id="PTHR13211:SF0">
    <property type="entry name" value="TELOMERASE CAJAL BODY PROTEIN 1"/>
    <property type="match status" value="1"/>
</dbReference>
<reference evidence="3 4" key="1">
    <citation type="submission" date="2024-06" db="EMBL/GenBank/DDBJ databases">
        <authorList>
            <person name="Kraege A."/>
            <person name="Thomma B."/>
        </authorList>
    </citation>
    <scope>NUCLEOTIDE SEQUENCE [LARGE SCALE GENOMIC DNA]</scope>
</reference>
<accession>A0ABP1G748</accession>
<dbReference type="Gene3D" id="2.130.10.10">
    <property type="entry name" value="YVTN repeat-like/Quinoprotein amine dehydrogenase"/>
    <property type="match status" value="2"/>
</dbReference>
<dbReference type="InterPro" id="IPR001680">
    <property type="entry name" value="WD40_rpt"/>
</dbReference>
<dbReference type="Proteomes" id="UP001497392">
    <property type="component" value="Unassembled WGS sequence"/>
</dbReference>
<dbReference type="Pfam" id="PF00400">
    <property type="entry name" value="WD40"/>
    <property type="match status" value="2"/>
</dbReference>
<feature type="compositionally biased region" description="Basic and acidic residues" evidence="2">
    <location>
        <begin position="424"/>
        <end position="439"/>
    </location>
</feature>
<keyword evidence="1" id="KW-0853">WD repeat</keyword>
<feature type="region of interest" description="Disordered" evidence="2">
    <location>
        <begin position="422"/>
        <end position="496"/>
    </location>
</feature>
<dbReference type="SUPFAM" id="SSF50978">
    <property type="entry name" value="WD40 repeat-like"/>
    <property type="match status" value="1"/>
</dbReference>
<proteinExistence type="predicted"/>
<comment type="caution">
    <text evidence="3">The sequence shown here is derived from an EMBL/GenBank/DDBJ whole genome shotgun (WGS) entry which is preliminary data.</text>
</comment>
<name>A0ABP1G748_9CHLO</name>
<evidence type="ECO:0000256" key="2">
    <source>
        <dbReference type="SAM" id="MobiDB-lite"/>
    </source>
</evidence>
<feature type="region of interest" description="Disordered" evidence="2">
    <location>
        <begin position="357"/>
        <end position="392"/>
    </location>
</feature>
<dbReference type="PANTHER" id="PTHR13211">
    <property type="entry name" value="TELOMERASE CAJAL BODY PROTEIN 1"/>
    <property type="match status" value="1"/>
</dbReference>
<dbReference type="PROSITE" id="PS50082">
    <property type="entry name" value="WD_REPEATS_2"/>
    <property type="match status" value="1"/>
</dbReference>
<evidence type="ECO:0000256" key="1">
    <source>
        <dbReference type="PROSITE-ProRule" id="PRU00221"/>
    </source>
</evidence>
<dbReference type="EMBL" id="CAXHTA020000017">
    <property type="protein sequence ID" value="CAL5227632.1"/>
    <property type="molecule type" value="Genomic_DNA"/>
</dbReference>
<dbReference type="InterPro" id="IPR036322">
    <property type="entry name" value="WD40_repeat_dom_sf"/>
</dbReference>
<evidence type="ECO:0000313" key="3">
    <source>
        <dbReference type="EMBL" id="CAL5227632.1"/>
    </source>
</evidence>
<keyword evidence="4" id="KW-1185">Reference proteome</keyword>
<dbReference type="InterPro" id="IPR015943">
    <property type="entry name" value="WD40/YVTN_repeat-like_dom_sf"/>
</dbReference>
<gene>
    <name evidence="3" type="primary">g10637</name>
    <name evidence="3" type="ORF">VP750_LOCUS9538</name>
</gene>